<evidence type="ECO:0000256" key="2">
    <source>
        <dbReference type="ARBA" id="ARBA00022692"/>
    </source>
</evidence>
<reference evidence="8 9" key="1">
    <citation type="submission" date="2017-02" db="EMBL/GenBank/DDBJ databases">
        <authorList>
            <person name="Peterson S.W."/>
        </authorList>
    </citation>
    <scope>NUCLEOTIDE SEQUENCE [LARGE SCALE GENOMIC DNA]</scope>
    <source>
        <strain evidence="8 9">VKM Ac-2059</strain>
    </source>
</reference>
<feature type="transmembrane region" description="Helical" evidence="6">
    <location>
        <begin position="589"/>
        <end position="607"/>
    </location>
</feature>
<feature type="transmembrane region" description="Helical" evidence="6">
    <location>
        <begin position="488"/>
        <end position="507"/>
    </location>
</feature>
<keyword evidence="4 6" id="KW-0472">Membrane</keyword>
<sequence length="694" mass="69597">MSILTRLERARSSKRITVLSLIGIVLVPLVVAGILVWALFNPQDRLDQVTAAIVNEDEPVQVEGQTVPLGRQLSAGLVDGGASSDAGEDGTSKAAANDNTSDTNYAWKITDADEAREGLTSGKYVAVVTIPKNFSKAATSFGGDAADAEQATIDVATSKQSRLVDDAITQTISSTAANLVGNGLTTSYLQNVYVGFNTLGTQLGQAADGAQQLATGTDSLRDGAVQLADGVNQLAAGMPQLTSGASQLASGAAQTNTGAQQLANGLNAAATQVGQLPAGIQAIATGSQTLADGVQGVATGIAGTGGLNEQLGKLSQAAALCTSGGPGAEQACQGVAQGVTALYGSPQYQQLVGGVQPLADGAQTAATQIQGFAGTAPQLASGIQQLAAGSTQLANGTAQLSTGASGLSTGLTTLADGVTQLGTGATGLADGSKTVADSTHTLADGLDTAVQSIPSYSESDRDNLAKVVSQPVTTDGAEANALFGTTSMPFYAVLALWLGALATFIVLRAIPSAVLSSTRSSLSLAVRTWLPAGLVGILQGLLVSAVMQPALKLDAPEWIGFAAIAMVAGAAFAAANQALIAVFGGFGRFISMIVTLVTLATGIIATVPDLLDTVFEYTPVQPALNALRAMALETGGVVAGVTGIVLWLLLSLVVTTLAIARRRSVSAAQLRALGEASAPEPSSARTGARTPATV</sequence>
<dbReference type="RefSeq" id="WP_159449543.1">
    <property type="nucleotide sequence ID" value="NZ_FUZP01000003.1"/>
</dbReference>
<evidence type="ECO:0000259" key="7">
    <source>
        <dbReference type="Pfam" id="PF12698"/>
    </source>
</evidence>
<dbReference type="NCBIfam" id="TIGR03057">
    <property type="entry name" value="xxxLxxG_by_4"/>
    <property type="match status" value="3"/>
</dbReference>
<dbReference type="InterPro" id="IPR023908">
    <property type="entry name" value="xxxLxxG_rpt"/>
</dbReference>
<dbReference type="Gene3D" id="1.10.287.950">
    <property type="entry name" value="Methyl-accepting chemotaxis protein"/>
    <property type="match status" value="1"/>
</dbReference>
<proteinExistence type="predicted"/>
<dbReference type="PANTHER" id="PTHR43077:SF5">
    <property type="entry name" value="PHAGE INFECTION PROTEIN"/>
    <property type="match status" value="1"/>
</dbReference>
<dbReference type="SUPFAM" id="SSF101967">
    <property type="entry name" value="Adhesin YadA, collagen-binding domain"/>
    <property type="match status" value="1"/>
</dbReference>
<dbReference type="InterPro" id="IPR013525">
    <property type="entry name" value="ABC2_TM"/>
</dbReference>
<organism evidence="8 9">
    <name type="scientific">Okibacterium fritillariae</name>
    <dbReference type="NCBI Taxonomy" id="123320"/>
    <lineage>
        <taxon>Bacteria</taxon>
        <taxon>Bacillati</taxon>
        <taxon>Actinomycetota</taxon>
        <taxon>Actinomycetes</taxon>
        <taxon>Micrococcales</taxon>
        <taxon>Microbacteriaceae</taxon>
        <taxon>Okibacterium</taxon>
    </lineage>
</organism>
<evidence type="ECO:0000256" key="1">
    <source>
        <dbReference type="ARBA" id="ARBA00004141"/>
    </source>
</evidence>
<accession>A0A1T5KY35</accession>
<feature type="transmembrane region" description="Helical" evidence="6">
    <location>
        <begin position="16"/>
        <end position="40"/>
    </location>
</feature>
<dbReference type="OrthoDB" id="9811483at2"/>
<dbReference type="PANTHER" id="PTHR43077">
    <property type="entry name" value="TRANSPORT PERMEASE YVFS-RELATED"/>
    <property type="match status" value="1"/>
</dbReference>
<dbReference type="Pfam" id="PF12698">
    <property type="entry name" value="ABC2_membrane_3"/>
    <property type="match status" value="1"/>
</dbReference>
<dbReference type="EMBL" id="FUZP01000003">
    <property type="protein sequence ID" value="SKC68644.1"/>
    <property type="molecule type" value="Genomic_DNA"/>
</dbReference>
<dbReference type="AlphaFoldDB" id="A0A1T5KY35"/>
<dbReference type="GO" id="GO:0016020">
    <property type="term" value="C:membrane"/>
    <property type="evidence" value="ECO:0007669"/>
    <property type="project" value="UniProtKB-SubCell"/>
</dbReference>
<evidence type="ECO:0000256" key="5">
    <source>
        <dbReference type="SAM" id="MobiDB-lite"/>
    </source>
</evidence>
<dbReference type="InterPro" id="IPR011049">
    <property type="entry name" value="Serralysin-like_metalloprot_C"/>
</dbReference>
<evidence type="ECO:0000256" key="6">
    <source>
        <dbReference type="SAM" id="Phobius"/>
    </source>
</evidence>
<feature type="transmembrane region" description="Helical" evidence="6">
    <location>
        <begin position="528"/>
        <end position="547"/>
    </location>
</feature>
<dbReference type="Proteomes" id="UP000190857">
    <property type="component" value="Unassembled WGS sequence"/>
</dbReference>
<feature type="region of interest" description="Disordered" evidence="5">
    <location>
        <begin position="78"/>
        <end position="98"/>
    </location>
</feature>
<evidence type="ECO:0000313" key="8">
    <source>
        <dbReference type="EMBL" id="SKC68644.1"/>
    </source>
</evidence>
<name>A0A1T5KY35_9MICO</name>
<keyword evidence="9" id="KW-1185">Reference proteome</keyword>
<feature type="transmembrane region" description="Helical" evidence="6">
    <location>
        <begin position="559"/>
        <end position="582"/>
    </location>
</feature>
<protein>
    <submittedName>
        <fullName evidence="8">Putative membrane protein</fullName>
    </submittedName>
</protein>
<dbReference type="InterPro" id="IPR051328">
    <property type="entry name" value="T7SS_ABC-Transporter"/>
</dbReference>
<feature type="domain" description="ABC-2 type transporter transmembrane" evidence="7">
    <location>
        <begin position="21"/>
        <end position="199"/>
    </location>
</feature>
<comment type="subcellular location">
    <subcellularLocation>
        <location evidence="1">Membrane</location>
        <topology evidence="1">Multi-pass membrane protein</topology>
    </subcellularLocation>
</comment>
<feature type="transmembrane region" description="Helical" evidence="6">
    <location>
        <begin position="637"/>
        <end position="660"/>
    </location>
</feature>
<evidence type="ECO:0000313" key="9">
    <source>
        <dbReference type="Proteomes" id="UP000190857"/>
    </source>
</evidence>
<dbReference type="GO" id="GO:0140359">
    <property type="term" value="F:ABC-type transporter activity"/>
    <property type="evidence" value="ECO:0007669"/>
    <property type="project" value="InterPro"/>
</dbReference>
<evidence type="ECO:0000256" key="4">
    <source>
        <dbReference type="ARBA" id="ARBA00023136"/>
    </source>
</evidence>
<evidence type="ECO:0000256" key="3">
    <source>
        <dbReference type="ARBA" id="ARBA00022989"/>
    </source>
</evidence>
<dbReference type="Gene3D" id="3.40.1710.10">
    <property type="entry name" value="abc type-2 transporter like domain"/>
    <property type="match status" value="1"/>
</dbReference>
<dbReference type="STRING" id="123320.SAMN06309945_2656"/>
<gene>
    <name evidence="8" type="ORF">SAMN06309945_2656</name>
</gene>
<keyword evidence="3 6" id="KW-1133">Transmembrane helix</keyword>
<keyword evidence="2 6" id="KW-0812">Transmembrane</keyword>